<evidence type="ECO:0000313" key="1">
    <source>
        <dbReference type="EMBL" id="GAA0153500.1"/>
    </source>
</evidence>
<comment type="caution">
    <text evidence="1">The sequence shown here is derived from an EMBL/GenBank/DDBJ whole genome shotgun (WGS) entry which is preliminary data.</text>
</comment>
<dbReference type="PANTHER" id="PTHR11439:SF467">
    <property type="entry name" value="INTEGRASE CATALYTIC DOMAIN-CONTAINING PROTEIN"/>
    <property type="match status" value="1"/>
</dbReference>
<dbReference type="PANTHER" id="PTHR11439">
    <property type="entry name" value="GAG-POL-RELATED RETROTRANSPOSON"/>
    <property type="match status" value="1"/>
</dbReference>
<dbReference type="SUPFAM" id="SSF56672">
    <property type="entry name" value="DNA/RNA polymerases"/>
    <property type="match status" value="1"/>
</dbReference>
<dbReference type="InterPro" id="IPR043502">
    <property type="entry name" value="DNA/RNA_pol_sf"/>
</dbReference>
<sequence length="177" mass="20113">MLKYFLGVEVIRSKKDIFLSQRKYVMDLLTETGKLGAKPCSAPMAPGVQLTRDGKLFDNPERYRRLVGKLNYLRVTRPDITFAISKEIGIEASIPAKLWCDNHATIHIASNSVFHERTKHIEVDCHFVRDKVRDGLIATGYMKSEDQLGDLFTKALTGIRMDYLCNKLGMINIYDSA</sequence>
<keyword evidence="2" id="KW-1185">Reference proteome</keyword>
<reference evidence="1 2" key="1">
    <citation type="submission" date="2024-01" db="EMBL/GenBank/DDBJ databases">
        <title>The complete chloroplast genome sequence of Lithospermum erythrorhizon: insights into the phylogenetic relationship among Boraginaceae species and the maternal lineages of purple gromwells.</title>
        <authorList>
            <person name="Okada T."/>
            <person name="Watanabe K."/>
        </authorList>
    </citation>
    <scope>NUCLEOTIDE SEQUENCE [LARGE SCALE GENOMIC DNA]</scope>
</reference>
<dbReference type="Proteomes" id="UP001454036">
    <property type="component" value="Unassembled WGS sequence"/>
</dbReference>
<protein>
    <submittedName>
        <fullName evidence="1">Uncharacterized protein</fullName>
    </submittedName>
</protein>
<evidence type="ECO:0000313" key="2">
    <source>
        <dbReference type="Proteomes" id="UP001454036"/>
    </source>
</evidence>
<dbReference type="CDD" id="cd09272">
    <property type="entry name" value="RNase_HI_RT_Ty1"/>
    <property type="match status" value="1"/>
</dbReference>
<name>A0AAV3PT43_LITER</name>
<proteinExistence type="predicted"/>
<gene>
    <name evidence="1" type="ORF">LIER_37687</name>
</gene>
<dbReference type="AlphaFoldDB" id="A0AAV3PT43"/>
<organism evidence="1 2">
    <name type="scientific">Lithospermum erythrorhizon</name>
    <name type="common">Purple gromwell</name>
    <name type="synonym">Lithospermum officinale var. erythrorhizon</name>
    <dbReference type="NCBI Taxonomy" id="34254"/>
    <lineage>
        <taxon>Eukaryota</taxon>
        <taxon>Viridiplantae</taxon>
        <taxon>Streptophyta</taxon>
        <taxon>Embryophyta</taxon>
        <taxon>Tracheophyta</taxon>
        <taxon>Spermatophyta</taxon>
        <taxon>Magnoliopsida</taxon>
        <taxon>eudicotyledons</taxon>
        <taxon>Gunneridae</taxon>
        <taxon>Pentapetalae</taxon>
        <taxon>asterids</taxon>
        <taxon>lamiids</taxon>
        <taxon>Boraginales</taxon>
        <taxon>Boraginaceae</taxon>
        <taxon>Boraginoideae</taxon>
        <taxon>Lithospermeae</taxon>
        <taxon>Lithospermum</taxon>
    </lineage>
</organism>
<accession>A0AAV3PT43</accession>
<dbReference type="EMBL" id="BAABME010018345">
    <property type="protein sequence ID" value="GAA0153500.1"/>
    <property type="molecule type" value="Genomic_DNA"/>
</dbReference>